<accession>A0A4Y7IZ43</accession>
<gene>
    <name evidence="1" type="ORF">C5167_013004</name>
</gene>
<sequence length="112" mass="12610">MLWFSKHHWLRLDYIKLDDIPVLDALKEKLESVYDSTPSGKTSVLLCFGLANTECSNIAPSQSQITLSVSLRFQNLFLKEKLRIYVPPRTSKAGSGITTSPTSVHMSLDLLR</sequence>
<keyword evidence="2" id="KW-1185">Reference proteome</keyword>
<name>A0A4Y7IZ43_PAPSO</name>
<dbReference type="EMBL" id="CM010717">
    <property type="protein sequence ID" value="RZC54154.1"/>
    <property type="molecule type" value="Genomic_DNA"/>
</dbReference>
<organism evidence="1 2">
    <name type="scientific">Papaver somniferum</name>
    <name type="common">Opium poppy</name>
    <dbReference type="NCBI Taxonomy" id="3469"/>
    <lineage>
        <taxon>Eukaryota</taxon>
        <taxon>Viridiplantae</taxon>
        <taxon>Streptophyta</taxon>
        <taxon>Embryophyta</taxon>
        <taxon>Tracheophyta</taxon>
        <taxon>Spermatophyta</taxon>
        <taxon>Magnoliopsida</taxon>
        <taxon>Ranunculales</taxon>
        <taxon>Papaveraceae</taxon>
        <taxon>Papaveroideae</taxon>
        <taxon>Papaver</taxon>
    </lineage>
</organism>
<reference evidence="1 2" key="1">
    <citation type="journal article" date="2018" name="Science">
        <title>The opium poppy genome and morphinan production.</title>
        <authorList>
            <person name="Guo L."/>
            <person name="Winzer T."/>
            <person name="Yang X."/>
            <person name="Li Y."/>
            <person name="Ning Z."/>
            <person name="He Z."/>
            <person name="Teodor R."/>
            <person name="Lu Y."/>
            <person name="Bowser T.A."/>
            <person name="Graham I.A."/>
            <person name="Ye K."/>
        </authorList>
    </citation>
    <scope>NUCLEOTIDE SEQUENCE [LARGE SCALE GENOMIC DNA]</scope>
    <source>
        <strain evidence="2">cv. HN1</strain>
        <tissue evidence="1">Leaves</tissue>
    </source>
</reference>
<evidence type="ECO:0000313" key="2">
    <source>
        <dbReference type="Proteomes" id="UP000316621"/>
    </source>
</evidence>
<dbReference type="Gramene" id="RZC54154">
    <property type="protein sequence ID" value="RZC54154"/>
    <property type="gene ID" value="C5167_013004"/>
</dbReference>
<evidence type="ECO:0000313" key="1">
    <source>
        <dbReference type="EMBL" id="RZC54154.1"/>
    </source>
</evidence>
<protein>
    <submittedName>
        <fullName evidence="1">Uncharacterized protein</fullName>
    </submittedName>
</protein>
<proteinExistence type="predicted"/>
<dbReference type="Proteomes" id="UP000316621">
    <property type="component" value="Chromosome 3"/>
</dbReference>
<dbReference type="AlphaFoldDB" id="A0A4Y7IZ43"/>